<organism evidence="1 2">
    <name type="scientific">Bacillus cereus</name>
    <dbReference type="NCBI Taxonomy" id="1396"/>
    <lineage>
        <taxon>Bacteria</taxon>
        <taxon>Bacillati</taxon>
        <taxon>Bacillota</taxon>
        <taxon>Bacilli</taxon>
        <taxon>Bacillales</taxon>
        <taxon>Bacillaceae</taxon>
        <taxon>Bacillus</taxon>
        <taxon>Bacillus cereus group</taxon>
    </lineage>
</organism>
<dbReference type="Proteomes" id="UP000223777">
    <property type="component" value="Unassembled WGS sequence"/>
</dbReference>
<dbReference type="PANTHER" id="PTHR43581">
    <property type="entry name" value="ATP/GTP PHOSPHATASE"/>
    <property type="match status" value="1"/>
</dbReference>
<gene>
    <name evidence="1" type="ORF">CN984_17655</name>
</gene>
<dbReference type="RefSeq" id="WP_098765277.1">
    <property type="nucleotide sequence ID" value="NZ_NUIL01000024.1"/>
</dbReference>
<name>A0A2B9PUV9_BACCE</name>
<dbReference type="InterPro" id="IPR027417">
    <property type="entry name" value="P-loop_NTPase"/>
</dbReference>
<dbReference type="SUPFAM" id="SSF52540">
    <property type="entry name" value="P-loop containing nucleoside triphosphate hydrolases"/>
    <property type="match status" value="1"/>
</dbReference>
<reference evidence="1 2" key="1">
    <citation type="submission" date="2017-09" db="EMBL/GenBank/DDBJ databases">
        <title>Large-scale bioinformatics analysis of Bacillus genomes uncovers conserved roles of natural products in bacterial physiology.</title>
        <authorList>
            <consortium name="Agbiome Team Llc"/>
            <person name="Bleich R.M."/>
            <person name="Grubbs K.J."/>
            <person name="Santa Maria K.C."/>
            <person name="Allen S.E."/>
            <person name="Farag S."/>
            <person name="Shank E.A."/>
            <person name="Bowers A."/>
        </authorList>
    </citation>
    <scope>NUCLEOTIDE SEQUENCE [LARGE SCALE GENOMIC DNA]</scope>
    <source>
        <strain evidence="1 2">AFS050027</strain>
    </source>
</reference>
<dbReference type="InterPro" id="IPR051396">
    <property type="entry name" value="Bact_Antivir_Def_Nuclease"/>
</dbReference>
<evidence type="ECO:0000313" key="2">
    <source>
        <dbReference type="Proteomes" id="UP000223777"/>
    </source>
</evidence>
<dbReference type="GO" id="GO:0016887">
    <property type="term" value="F:ATP hydrolysis activity"/>
    <property type="evidence" value="ECO:0007669"/>
    <property type="project" value="InterPro"/>
</dbReference>
<dbReference type="GO" id="GO:0006302">
    <property type="term" value="P:double-strand break repair"/>
    <property type="evidence" value="ECO:0007669"/>
    <property type="project" value="InterPro"/>
</dbReference>
<dbReference type="AlphaFoldDB" id="A0A2B9PUV9"/>
<dbReference type="Gene3D" id="3.40.50.300">
    <property type="entry name" value="P-loop containing nucleotide triphosphate hydrolases"/>
    <property type="match status" value="1"/>
</dbReference>
<protein>
    <submittedName>
        <fullName evidence="1">Uncharacterized protein</fullName>
    </submittedName>
</protein>
<accession>A0A2B9PUV9</accession>
<sequence>MKIVYLWVRTLEDSLKVNFNFGSPYIFDFDDQNLILTASPNHQYIEDLYKVNELEMDINAIVGENGTGKSTILEAIRKIMNGQMEDEFIIMTKDGERYNYTSNIKFNFSNFKPIRTKKHFKRINRIFLTNVLDPQYFHQNSSESDMNIDLSSNNLLLKSKFVDNYFRKELDYQIKFVKKYTNSEIGRIIQIPNSITFRINSNFNNSVIFTVPIRKKIQEIIRMDNFNQIFPELTNSDDFKSFYKIFYKSFYRNLFYLYFFEMDHCIQKYFNDVDWKKRNTKITDTLQFAISSSIAQINIDSKFDLVALNTLIIKKLEENNLEDKFIKNLSHYMITVLDNIHKIELYLQPKKIREFGGLQVSIPVMSLDDEFYRLFDRFSIFNLGAIMWTKISSGEYSFLSIFSRLDRVVGQINFSKKKLLTLIQIDEGELYFHPQWQKQWLNTLLEGVVLIFKDIQHPLQFLLTTHSPFILSDLSSDRVCFLKKDRSTGKIETVNQIEDMSSTFGANIQQLYTNSFFLKGSLMGDFAKKKINELANEIINNKPNYVLKNSEIIAKKIQIIGEPILKQKLLALYEQQIKLAKPTQQMISEEINLLKERLSKLEDEFKKR</sequence>
<comment type="caution">
    <text evidence="1">The sequence shown here is derived from an EMBL/GenBank/DDBJ whole genome shotgun (WGS) entry which is preliminary data.</text>
</comment>
<dbReference type="EMBL" id="NUIL01000024">
    <property type="protein sequence ID" value="PGO26398.1"/>
    <property type="molecule type" value="Genomic_DNA"/>
</dbReference>
<dbReference type="PANTHER" id="PTHR43581:SF2">
    <property type="entry name" value="EXCINUCLEASE ATPASE SUBUNIT"/>
    <property type="match status" value="1"/>
</dbReference>
<evidence type="ECO:0000313" key="1">
    <source>
        <dbReference type="EMBL" id="PGO26398.1"/>
    </source>
</evidence>
<proteinExistence type="predicted"/>